<sequence>MSSFQEGKDCLGWAARDASGVLSHMRLLESCKKLAPMSTGSKSVTPLELEHILIHAEIVMNVMED</sequence>
<reference evidence="1 2" key="1">
    <citation type="submission" date="2024-01" db="EMBL/GenBank/DDBJ databases">
        <authorList>
            <person name="Waweru B."/>
        </authorList>
    </citation>
    <scope>NUCLEOTIDE SEQUENCE [LARGE SCALE GENOMIC DNA]</scope>
</reference>
<protein>
    <submittedName>
        <fullName evidence="1">Uncharacterized protein</fullName>
    </submittedName>
</protein>
<accession>A0AAV1RJJ7</accession>
<evidence type="ECO:0000313" key="1">
    <source>
        <dbReference type="EMBL" id="CAK7336213.1"/>
    </source>
</evidence>
<proteinExistence type="predicted"/>
<comment type="caution">
    <text evidence="1">The sequence shown here is derived from an EMBL/GenBank/DDBJ whole genome shotgun (WGS) entry which is preliminary data.</text>
</comment>
<dbReference type="Proteomes" id="UP001314170">
    <property type="component" value="Unassembled WGS sequence"/>
</dbReference>
<gene>
    <name evidence="1" type="ORF">DCAF_LOCUS11220</name>
</gene>
<organism evidence="1 2">
    <name type="scientific">Dovyalis caffra</name>
    <dbReference type="NCBI Taxonomy" id="77055"/>
    <lineage>
        <taxon>Eukaryota</taxon>
        <taxon>Viridiplantae</taxon>
        <taxon>Streptophyta</taxon>
        <taxon>Embryophyta</taxon>
        <taxon>Tracheophyta</taxon>
        <taxon>Spermatophyta</taxon>
        <taxon>Magnoliopsida</taxon>
        <taxon>eudicotyledons</taxon>
        <taxon>Gunneridae</taxon>
        <taxon>Pentapetalae</taxon>
        <taxon>rosids</taxon>
        <taxon>fabids</taxon>
        <taxon>Malpighiales</taxon>
        <taxon>Salicaceae</taxon>
        <taxon>Flacourtieae</taxon>
        <taxon>Dovyalis</taxon>
    </lineage>
</organism>
<name>A0AAV1RJJ7_9ROSI</name>
<keyword evidence="2" id="KW-1185">Reference proteome</keyword>
<dbReference type="AlphaFoldDB" id="A0AAV1RJJ7"/>
<dbReference type="EMBL" id="CAWUPB010000994">
    <property type="protein sequence ID" value="CAK7336213.1"/>
    <property type="molecule type" value="Genomic_DNA"/>
</dbReference>
<evidence type="ECO:0000313" key="2">
    <source>
        <dbReference type="Proteomes" id="UP001314170"/>
    </source>
</evidence>